<evidence type="ECO:0000313" key="2">
    <source>
        <dbReference type="Proteomes" id="UP001239111"/>
    </source>
</evidence>
<dbReference type="EMBL" id="CM056743">
    <property type="protein sequence ID" value="KAJ8670412.1"/>
    <property type="molecule type" value="Genomic_DNA"/>
</dbReference>
<proteinExistence type="predicted"/>
<organism evidence="1 2">
    <name type="scientific">Eretmocerus hayati</name>
    <dbReference type="NCBI Taxonomy" id="131215"/>
    <lineage>
        <taxon>Eukaryota</taxon>
        <taxon>Metazoa</taxon>
        <taxon>Ecdysozoa</taxon>
        <taxon>Arthropoda</taxon>
        <taxon>Hexapoda</taxon>
        <taxon>Insecta</taxon>
        <taxon>Pterygota</taxon>
        <taxon>Neoptera</taxon>
        <taxon>Endopterygota</taxon>
        <taxon>Hymenoptera</taxon>
        <taxon>Apocrita</taxon>
        <taxon>Proctotrupomorpha</taxon>
        <taxon>Chalcidoidea</taxon>
        <taxon>Aphelinidae</taxon>
        <taxon>Aphelininae</taxon>
        <taxon>Eretmocerus</taxon>
    </lineage>
</organism>
<name>A0ACC2NH36_9HYME</name>
<protein>
    <submittedName>
        <fullName evidence="1">Uncharacterized protein</fullName>
    </submittedName>
</protein>
<comment type="caution">
    <text evidence="1">The sequence shown here is derived from an EMBL/GenBank/DDBJ whole genome shotgun (WGS) entry which is preliminary data.</text>
</comment>
<sequence length="127" mass="14659">MASSKSRAAIAGLGLVLVLFGAAIAQEKYLDKYDFKDVEIILNNEEEREKYYNCFMDTGPCPNEGAEYFKSKAPEALVTSCRYCTDTQLIMFEKIVSWYVEHKPKEWNDLIEKVVNDAKKMGLMRRR</sequence>
<keyword evidence="2" id="KW-1185">Reference proteome</keyword>
<evidence type="ECO:0000313" key="1">
    <source>
        <dbReference type="EMBL" id="KAJ8670412.1"/>
    </source>
</evidence>
<accession>A0ACC2NH36</accession>
<gene>
    <name evidence="1" type="ORF">QAD02_001671</name>
</gene>
<reference evidence="1" key="1">
    <citation type="submission" date="2023-04" db="EMBL/GenBank/DDBJ databases">
        <title>A chromosome-level genome assembly of the parasitoid wasp Eretmocerus hayati.</title>
        <authorList>
            <person name="Zhong Y."/>
            <person name="Liu S."/>
            <person name="Liu Y."/>
        </authorList>
    </citation>
    <scope>NUCLEOTIDE SEQUENCE</scope>
    <source>
        <strain evidence="1">ZJU_SS_LIU_2023</strain>
    </source>
</reference>
<dbReference type="Proteomes" id="UP001239111">
    <property type="component" value="Chromosome 3"/>
</dbReference>